<protein>
    <recommendedName>
        <fullName evidence="2">EthD domain-containing protein</fullName>
    </recommendedName>
</protein>
<dbReference type="SUPFAM" id="SSF54909">
    <property type="entry name" value="Dimeric alpha+beta barrel"/>
    <property type="match status" value="1"/>
</dbReference>
<name>A0A2T2NRK7_CORCC</name>
<dbReference type="OrthoDB" id="3183782at2759"/>
<dbReference type="Proteomes" id="UP000240883">
    <property type="component" value="Unassembled WGS sequence"/>
</dbReference>
<reference evidence="3 4" key="1">
    <citation type="journal article" date="2018" name="Front. Microbiol.">
        <title>Genome-Wide Analysis of Corynespora cassiicola Leaf Fall Disease Putative Effectors.</title>
        <authorList>
            <person name="Lopez D."/>
            <person name="Ribeiro S."/>
            <person name="Label P."/>
            <person name="Fumanal B."/>
            <person name="Venisse J.S."/>
            <person name="Kohler A."/>
            <person name="de Oliveira R.R."/>
            <person name="Labutti K."/>
            <person name="Lipzen A."/>
            <person name="Lail K."/>
            <person name="Bauer D."/>
            <person name="Ohm R.A."/>
            <person name="Barry K.W."/>
            <person name="Spatafora J."/>
            <person name="Grigoriev I.V."/>
            <person name="Martin F.M."/>
            <person name="Pujade-Renaud V."/>
        </authorList>
    </citation>
    <scope>NUCLEOTIDE SEQUENCE [LARGE SCALE GENOMIC DNA]</scope>
    <source>
        <strain evidence="3 4">Philippines</strain>
    </source>
</reference>
<comment type="similarity">
    <text evidence="1">Belongs to the tpcK family.</text>
</comment>
<gene>
    <name evidence="3" type="ORF">BS50DRAFT_633704</name>
</gene>
<evidence type="ECO:0000256" key="1">
    <source>
        <dbReference type="ARBA" id="ARBA00005986"/>
    </source>
</evidence>
<organism evidence="3 4">
    <name type="scientific">Corynespora cassiicola Philippines</name>
    <dbReference type="NCBI Taxonomy" id="1448308"/>
    <lineage>
        <taxon>Eukaryota</taxon>
        <taxon>Fungi</taxon>
        <taxon>Dikarya</taxon>
        <taxon>Ascomycota</taxon>
        <taxon>Pezizomycotina</taxon>
        <taxon>Dothideomycetes</taxon>
        <taxon>Pleosporomycetidae</taxon>
        <taxon>Pleosporales</taxon>
        <taxon>Corynesporascaceae</taxon>
        <taxon>Corynespora</taxon>
    </lineage>
</organism>
<accession>A0A2T2NRK7</accession>
<evidence type="ECO:0000313" key="3">
    <source>
        <dbReference type="EMBL" id="PSN68072.1"/>
    </source>
</evidence>
<dbReference type="Gene3D" id="3.30.70.100">
    <property type="match status" value="1"/>
</dbReference>
<dbReference type="Pfam" id="PF07110">
    <property type="entry name" value="EthD"/>
    <property type="match status" value="1"/>
</dbReference>
<dbReference type="InterPro" id="IPR011008">
    <property type="entry name" value="Dimeric_a/b-barrel"/>
</dbReference>
<evidence type="ECO:0000259" key="2">
    <source>
        <dbReference type="Pfam" id="PF07110"/>
    </source>
</evidence>
<proteinExistence type="inferred from homology"/>
<dbReference type="GO" id="GO:0016491">
    <property type="term" value="F:oxidoreductase activity"/>
    <property type="evidence" value="ECO:0007669"/>
    <property type="project" value="InterPro"/>
</dbReference>
<dbReference type="EMBL" id="KZ678134">
    <property type="protein sequence ID" value="PSN68072.1"/>
    <property type="molecule type" value="Genomic_DNA"/>
</dbReference>
<dbReference type="InterPro" id="IPR009799">
    <property type="entry name" value="EthD_dom"/>
</dbReference>
<sequence length="138" mass="15610">MPTRITILVKKLDTVSVEHFHDYWSKKHPAIFLSVPSAQKLLIKYSQFHISRSLTTSLRTAAHAPVLESEFDGAAEFWVESLDDFGAIFSDPVYLEKVVADENTFIERAMSMILVGEEEQKWIEGKPTEGWGVVVLGK</sequence>
<dbReference type="AlphaFoldDB" id="A0A2T2NRK7"/>
<evidence type="ECO:0000313" key="4">
    <source>
        <dbReference type="Proteomes" id="UP000240883"/>
    </source>
</evidence>
<dbReference type="STRING" id="1448308.A0A2T2NRK7"/>
<keyword evidence="4" id="KW-1185">Reference proteome</keyword>
<feature type="domain" description="EthD" evidence="2">
    <location>
        <begin position="14"/>
        <end position="108"/>
    </location>
</feature>